<dbReference type="EMBL" id="JACHMF010000001">
    <property type="protein sequence ID" value="MBB4693512.1"/>
    <property type="molecule type" value="Genomic_DNA"/>
</dbReference>
<evidence type="ECO:0000256" key="1">
    <source>
        <dbReference type="SAM" id="SignalP"/>
    </source>
</evidence>
<gene>
    <name evidence="2" type="ORF">BKA14_003660</name>
</gene>
<proteinExistence type="predicted"/>
<accession>A0A7W7CRT5</accession>
<dbReference type="RefSeq" id="WP_184952123.1">
    <property type="nucleotide sequence ID" value="NZ_BOMC01000056.1"/>
</dbReference>
<organism evidence="2 3">
    <name type="scientific">Paractinoplanes abujensis</name>
    <dbReference type="NCBI Taxonomy" id="882441"/>
    <lineage>
        <taxon>Bacteria</taxon>
        <taxon>Bacillati</taxon>
        <taxon>Actinomycetota</taxon>
        <taxon>Actinomycetes</taxon>
        <taxon>Micromonosporales</taxon>
        <taxon>Micromonosporaceae</taxon>
        <taxon>Paractinoplanes</taxon>
    </lineage>
</organism>
<reference evidence="2 3" key="1">
    <citation type="submission" date="2020-08" db="EMBL/GenBank/DDBJ databases">
        <title>Sequencing the genomes of 1000 actinobacteria strains.</title>
        <authorList>
            <person name="Klenk H.-P."/>
        </authorList>
    </citation>
    <scope>NUCLEOTIDE SEQUENCE [LARGE SCALE GENOMIC DNA]</scope>
    <source>
        <strain evidence="2 3">DSM 45518</strain>
    </source>
</reference>
<evidence type="ECO:0008006" key="4">
    <source>
        <dbReference type="Google" id="ProtNLM"/>
    </source>
</evidence>
<feature type="signal peptide" evidence="1">
    <location>
        <begin position="1"/>
        <end position="32"/>
    </location>
</feature>
<evidence type="ECO:0000313" key="3">
    <source>
        <dbReference type="Proteomes" id="UP000542742"/>
    </source>
</evidence>
<name>A0A7W7CRT5_9ACTN</name>
<feature type="chain" id="PRO_5030701711" description="Secreted protein" evidence="1">
    <location>
        <begin position="33"/>
        <end position="146"/>
    </location>
</feature>
<dbReference type="AlphaFoldDB" id="A0A7W7CRT5"/>
<keyword evidence="1" id="KW-0732">Signal</keyword>
<comment type="caution">
    <text evidence="2">The sequence shown here is derived from an EMBL/GenBank/DDBJ whole genome shotgun (WGS) entry which is preliminary data.</text>
</comment>
<keyword evidence="3" id="KW-1185">Reference proteome</keyword>
<sequence>MIFSNAQRRVAALVIGAGIAAAPLTVASPASAAPNCGLQKTARTSIHYQVCAQKTADGNYNAMYYFGNNHGSRISITTQWGWETDGTRQWSSGTQTLTLRAEPGLVHLKTNKLYCGFAVEKNKGILRVKENNGTWGVVAFSKTVDC</sequence>
<dbReference type="Proteomes" id="UP000542742">
    <property type="component" value="Unassembled WGS sequence"/>
</dbReference>
<protein>
    <recommendedName>
        <fullName evidence="4">Secreted protein</fullName>
    </recommendedName>
</protein>
<evidence type="ECO:0000313" key="2">
    <source>
        <dbReference type="EMBL" id="MBB4693512.1"/>
    </source>
</evidence>